<protein>
    <submittedName>
        <fullName evidence="2">Uncharacterized protein</fullName>
    </submittedName>
</protein>
<keyword evidence="1" id="KW-1133">Transmembrane helix</keyword>
<evidence type="ECO:0000313" key="3">
    <source>
        <dbReference type="Proteomes" id="UP000658278"/>
    </source>
</evidence>
<keyword evidence="1" id="KW-0472">Membrane</keyword>
<comment type="caution">
    <text evidence="2">The sequence shown here is derived from an EMBL/GenBank/DDBJ whole genome shotgun (WGS) entry which is preliminary data.</text>
</comment>
<organism evidence="2 3">
    <name type="scientific">Haloferula rosea</name>
    <dbReference type="NCBI Taxonomy" id="490093"/>
    <lineage>
        <taxon>Bacteria</taxon>
        <taxon>Pseudomonadati</taxon>
        <taxon>Verrucomicrobiota</taxon>
        <taxon>Verrucomicrobiia</taxon>
        <taxon>Verrucomicrobiales</taxon>
        <taxon>Verrucomicrobiaceae</taxon>
        <taxon>Haloferula</taxon>
    </lineage>
</organism>
<evidence type="ECO:0000313" key="2">
    <source>
        <dbReference type="EMBL" id="MBK1826421.1"/>
    </source>
</evidence>
<keyword evidence="1" id="KW-0812">Transmembrane</keyword>
<reference evidence="2" key="1">
    <citation type="submission" date="2021-01" db="EMBL/GenBank/DDBJ databases">
        <title>Modified the classification status of verrucomicrobia.</title>
        <authorList>
            <person name="Feng X."/>
        </authorList>
    </citation>
    <scope>NUCLEOTIDE SEQUENCE</scope>
    <source>
        <strain evidence="2">KCTC 22201</strain>
    </source>
</reference>
<dbReference type="EMBL" id="JAENII010000003">
    <property type="protein sequence ID" value="MBK1826421.1"/>
    <property type="molecule type" value="Genomic_DNA"/>
</dbReference>
<evidence type="ECO:0000256" key="1">
    <source>
        <dbReference type="SAM" id="Phobius"/>
    </source>
</evidence>
<accession>A0A934RCD5</accession>
<name>A0A934RCD5_9BACT</name>
<dbReference type="AlphaFoldDB" id="A0A934RCD5"/>
<gene>
    <name evidence="2" type="ORF">JIN81_05290</name>
</gene>
<keyword evidence="3" id="KW-1185">Reference proteome</keyword>
<dbReference type="RefSeq" id="WP_200277356.1">
    <property type="nucleotide sequence ID" value="NZ_JAENII010000003.1"/>
</dbReference>
<proteinExistence type="predicted"/>
<feature type="transmembrane region" description="Helical" evidence="1">
    <location>
        <begin position="32"/>
        <end position="50"/>
    </location>
</feature>
<sequence>MSGSRIFTVVGLAGIFASMGLAMVGSFLPALILLGVLVLAGIGMAVGAWISRR</sequence>
<dbReference type="Proteomes" id="UP000658278">
    <property type="component" value="Unassembled WGS sequence"/>
</dbReference>